<name>A0ABP8RM82_9MYCO</name>
<accession>A0ABP8RM82</accession>
<keyword evidence="2" id="KW-1185">Reference proteome</keyword>
<evidence type="ECO:0000313" key="2">
    <source>
        <dbReference type="Proteomes" id="UP001501417"/>
    </source>
</evidence>
<dbReference type="Gene3D" id="3.30.559.30">
    <property type="entry name" value="Nonribosomal peptide synthetase, condensation domain"/>
    <property type="match status" value="1"/>
</dbReference>
<evidence type="ECO:0000313" key="1">
    <source>
        <dbReference type="EMBL" id="GAA4541991.1"/>
    </source>
</evidence>
<dbReference type="EMBL" id="BAABGF010000030">
    <property type="protein sequence ID" value="GAA4541991.1"/>
    <property type="molecule type" value="Genomic_DNA"/>
</dbReference>
<sequence length="232" mass="24718">MIIATCALLVRGCGIERPELALDFPVSRRVRRQARTVPGMTSGVLPVVFQARPDSTIAGFCEHVDARMREALRHQRFPVHALESRAWGGDTRPVSNRVVVNIIPTAHMGDFAGAPASATLTHSGLVDQSGLVFFKDGDQLFLSAQGAGQLFPNRGDVDLAKRLDRVVAAMAADATRRLPSIDALDEAEHARLGGWGNRAALTPPAPASVPAVFAAQVPGGRSRWRSSAGPCT</sequence>
<proteinExistence type="predicted"/>
<dbReference type="SUPFAM" id="SSF52777">
    <property type="entry name" value="CoA-dependent acyltransferases"/>
    <property type="match status" value="1"/>
</dbReference>
<dbReference type="Proteomes" id="UP001501417">
    <property type="component" value="Unassembled WGS sequence"/>
</dbReference>
<gene>
    <name evidence="1" type="ORF">GCM10023161_25250</name>
</gene>
<comment type="caution">
    <text evidence="1">The sequence shown here is derived from an EMBL/GenBank/DDBJ whole genome shotgun (WGS) entry which is preliminary data.</text>
</comment>
<organism evidence="1 2">
    <name type="scientific">Mycobacterium paraffinicum</name>
    <dbReference type="NCBI Taxonomy" id="53378"/>
    <lineage>
        <taxon>Bacteria</taxon>
        <taxon>Bacillati</taxon>
        <taxon>Actinomycetota</taxon>
        <taxon>Actinomycetes</taxon>
        <taxon>Mycobacteriales</taxon>
        <taxon>Mycobacteriaceae</taxon>
        <taxon>Mycobacterium</taxon>
    </lineage>
</organism>
<protein>
    <submittedName>
        <fullName evidence="1">Uncharacterized protein</fullName>
    </submittedName>
</protein>
<reference evidence="2" key="1">
    <citation type="journal article" date="2019" name="Int. J. Syst. Evol. Microbiol.">
        <title>The Global Catalogue of Microorganisms (GCM) 10K type strain sequencing project: providing services to taxonomists for standard genome sequencing and annotation.</title>
        <authorList>
            <consortium name="The Broad Institute Genomics Platform"/>
            <consortium name="The Broad Institute Genome Sequencing Center for Infectious Disease"/>
            <person name="Wu L."/>
            <person name="Ma J."/>
        </authorList>
    </citation>
    <scope>NUCLEOTIDE SEQUENCE [LARGE SCALE GENOMIC DNA]</scope>
    <source>
        <strain evidence="2">JCM 17782</strain>
    </source>
</reference>